<evidence type="ECO:0000313" key="10">
    <source>
        <dbReference type="Proteomes" id="UP000005090"/>
    </source>
</evidence>
<accession>H8GMQ4</accession>
<evidence type="ECO:0000256" key="6">
    <source>
        <dbReference type="ARBA" id="ARBA00022989"/>
    </source>
</evidence>
<keyword evidence="4" id="KW-0812">Transmembrane</keyword>
<keyword evidence="7" id="KW-0811">Translocation</keyword>
<evidence type="ECO:0000256" key="4">
    <source>
        <dbReference type="ARBA" id="ARBA00022692"/>
    </source>
</evidence>
<sequence>MFEIGLSELMMVGLVALVVIGPEKLPAVARHAGFWLGKSRRTIAAVKAEMQRELQAEELRRQWAAGELQSALDDGRAAAMEIDAAMDALAESAAGRDAPTPSS</sequence>
<proteinExistence type="predicted"/>
<keyword evidence="8" id="KW-0472">Membrane</keyword>
<dbReference type="AlphaFoldDB" id="H8GMQ4"/>
<dbReference type="NCBIfam" id="TIGR01410">
    <property type="entry name" value="tatB"/>
    <property type="match status" value="1"/>
</dbReference>
<evidence type="ECO:0000256" key="7">
    <source>
        <dbReference type="ARBA" id="ARBA00023010"/>
    </source>
</evidence>
<dbReference type="eggNOG" id="COG1826">
    <property type="taxonomic scope" value="Bacteria"/>
</dbReference>
<dbReference type="EMBL" id="CM001475">
    <property type="protein sequence ID" value="EIC28294.1"/>
    <property type="molecule type" value="Genomic_DNA"/>
</dbReference>
<keyword evidence="5" id="KW-0653">Protein transport</keyword>
<evidence type="ECO:0000256" key="2">
    <source>
        <dbReference type="ARBA" id="ARBA00022448"/>
    </source>
</evidence>
<reference evidence="9 10" key="1">
    <citation type="journal article" date="2013" name="Genome Announc.">
        <title>Genome Sequence of the Obligate Gammaproteobacterial Methanotroph Methylomicrobium album Strain BG8.</title>
        <authorList>
            <person name="Kits K.D."/>
            <person name="Kalyuzhnaya M.G."/>
            <person name="Klotz M.G."/>
            <person name="Jetten M.S."/>
            <person name="Op den Camp H.J."/>
            <person name="Vuilleumier S."/>
            <person name="Bringel F."/>
            <person name="Dispirito A.A."/>
            <person name="Murrell J.C."/>
            <person name="Bruce D."/>
            <person name="Cheng J.F."/>
            <person name="Copeland A."/>
            <person name="Goodwin L."/>
            <person name="Hauser L."/>
            <person name="Lajus A."/>
            <person name="Land M.L."/>
            <person name="Lapidus A."/>
            <person name="Lucas S."/>
            <person name="Medigue C."/>
            <person name="Pitluck S."/>
            <person name="Woyke T."/>
            <person name="Zeytun A."/>
            <person name="Stein L.Y."/>
        </authorList>
    </citation>
    <scope>NUCLEOTIDE SEQUENCE [LARGE SCALE GENOMIC DNA]</scope>
    <source>
        <strain evidence="9 10">BG8</strain>
    </source>
</reference>
<dbReference type="GO" id="GO:0008320">
    <property type="term" value="F:protein transmembrane transporter activity"/>
    <property type="evidence" value="ECO:0007669"/>
    <property type="project" value="InterPro"/>
</dbReference>
<evidence type="ECO:0000256" key="3">
    <source>
        <dbReference type="ARBA" id="ARBA00022475"/>
    </source>
</evidence>
<dbReference type="STRING" id="686340.Metal_0440"/>
<dbReference type="HOGENOM" id="CLU_086034_1_1_6"/>
<dbReference type="PANTHER" id="PTHR33162:SF1">
    <property type="entry name" value="SEC-INDEPENDENT PROTEIN TRANSLOCASE PROTEIN TATA, CHLOROPLASTIC"/>
    <property type="match status" value="1"/>
</dbReference>
<dbReference type="Proteomes" id="UP000005090">
    <property type="component" value="Chromosome"/>
</dbReference>
<protein>
    <submittedName>
        <fullName evidence="9">Twin arginine-targeting protein translocase TatB</fullName>
    </submittedName>
</protein>
<organism evidence="9 10">
    <name type="scientific">Methylomicrobium album BG8</name>
    <dbReference type="NCBI Taxonomy" id="686340"/>
    <lineage>
        <taxon>Bacteria</taxon>
        <taxon>Pseudomonadati</taxon>
        <taxon>Pseudomonadota</taxon>
        <taxon>Gammaproteobacteria</taxon>
        <taxon>Methylococcales</taxon>
        <taxon>Methylococcaceae</taxon>
        <taxon>Methylomicrobium</taxon>
    </lineage>
</organism>
<evidence type="ECO:0000256" key="8">
    <source>
        <dbReference type="ARBA" id="ARBA00023136"/>
    </source>
</evidence>
<dbReference type="InterPro" id="IPR018448">
    <property type="entry name" value="TatB"/>
</dbReference>
<name>H8GMQ4_METAL</name>
<keyword evidence="2" id="KW-0813">Transport</keyword>
<dbReference type="Pfam" id="PF02416">
    <property type="entry name" value="TatA_B_E"/>
    <property type="match status" value="1"/>
</dbReference>
<evidence type="ECO:0000256" key="1">
    <source>
        <dbReference type="ARBA" id="ARBA00004167"/>
    </source>
</evidence>
<dbReference type="GO" id="GO:0043953">
    <property type="term" value="P:protein transport by the Tat complex"/>
    <property type="evidence" value="ECO:0007669"/>
    <property type="project" value="InterPro"/>
</dbReference>
<dbReference type="RefSeq" id="WP_005369182.1">
    <property type="nucleotide sequence ID" value="NZ_CM001475.1"/>
</dbReference>
<keyword evidence="10" id="KW-1185">Reference proteome</keyword>
<dbReference type="PRINTS" id="PR01506">
    <property type="entry name" value="TATBPROTEIN"/>
</dbReference>
<dbReference type="GO" id="GO:0016020">
    <property type="term" value="C:membrane"/>
    <property type="evidence" value="ECO:0007669"/>
    <property type="project" value="UniProtKB-SubCell"/>
</dbReference>
<comment type="subcellular location">
    <subcellularLocation>
        <location evidence="1">Membrane</location>
        <topology evidence="1">Single-pass membrane protein</topology>
    </subcellularLocation>
</comment>
<evidence type="ECO:0000256" key="5">
    <source>
        <dbReference type="ARBA" id="ARBA00022927"/>
    </source>
</evidence>
<evidence type="ECO:0000313" key="9">
    <source>
        <dbReference type="EMBL" id="EIC28294.1"/>
    </source>
</evidence>
<dbReference type="PANTHER" id="PTHR33162">
    <property type="entry name" value="SEC-INDEPENDENT PROTEIN TRANSLOCASE PROTEIN TATA, CHLOROPLASTIC"/>
    <property type="match status" value="1"/>
</dbReference>
<gene>
    <name evidence="9" type="ORF">Metal_0440</name>
</gene>
<keyword evidence="6" id="KW-1133">Transmembrane helix</keyword>
<dbReference type="Gene3D" id="1.20.5.3310">
    <property type="match status" value="1"/>
</dbReference>
<keyword evidence="3" id="KW-1003">Cell membrane</keyword>
<dbReference type="InterPro" id="IPR003369">
    <property type="entry name" value="TatA/B/E"/>
</dbReference>